<name>A0A5N6IMD1_9EURO</name>
<evidence type="ECO:0000313" key="2">
    <source>
        <dbReference type="Proteomes" id="UP000326289"/>
    </source>
</evidence>
<proteinExistence type="predicted"/>
<dbReference type="EMBL" id="ML732899">
    <property type="protein sequence ID" value="KAB8267505.1"/>
    <property type="molecule type" value="Genomic_DNA"/>
</dbReference>
<organism evidence="1 2">
    <name type="scientific">Aspergillus minisclerotigenes</name>
    <dbReference type="NCBI Taxonomy" id="656917"/>
    <lineage>
        <taxon>Eukaryota</taxon>
        <taxon>Fungi</taxon>
        <taxon>Dikarya</taxon>
        <taxon>Ascomycota</taxon>
        <taxon>Pezizomycotina</taxon>
        <taxon>Eurotiomycetes</taxon>
        <taxon>Eurotiomycetidae</taxon>
        <taxon>Eurotiales</taxon>
        <taxon>Aspergillaceae</taxon>
        <taxon>Aspergillus</taxon>
        <taxon>Aspergillus subgen. Circumdati</taxon>
    </lineage>
</organism>
<keyword evidence="2" id="KW-1185">Reference proteome</keyword>
<gene>
    <name evidence="1" type="ORF">BDV30DRAFT_231537</name>
</gene>
<accession>A0A5N6IMD1</accession>
<protein>
    <submittedName>
        <fullName evidence="1">Uncharacterized protein</fullName>
    </submittedName>
</protein>
<sequence>MTIDLRPALSFWVKAHRAEEPAVVKYRTIKTLEAKEDKGVHASKVCYGDVLY</sequence>
<dbReference type="AlphaFoldDB" id="A0A5N6IMD1"/>
<reference evidence="1 2" key="1">
    <citation type="submission" date="2019-04" db="EMBL/GenBank/DDBJ databases">
        <title>Fungal friends and foes A comparative genomics study of 23 Aspergillus species from section Flavi.</title>
        <authorList>
            <consortium name="DOE Joint Genome Institute"/>
            <person name="Kjaerbolling I."/>
            <person name="Vesth T.C."/>
            <person name="Frisvad J.C."/>
            <person name="Nybo J.L."/>
            <person name="Theobald S."/>
            <person name="Kildgaard S."/>
            <person name="Petersen T.I."/>
            <person name="Kuo A."/>
            <person name="Sato A."/>
            <person name="Lyhne E.K."/>
            <person name="Kogle M.E."/>
            <person name="Wiebenga A."/>
            <person name="Kun R.S."/>
            <person name="Lubbers R.J."/>
            <person name="Makela M.R."/>
            <person name="Barry K."/>
            <person name="Chovatia M."/>
            <person name="Clum A."/>
            <person name="Daum C."/>
            <person name="Haridas S."/>
            <person name="He G."/>
            <person name="LaButti K."/>
            <person name="Lipzen A."/>
            <person name="Mondo S."/>
            <person name="Pangilinan J."/>
            <person name="Riley R."/>
            <person name="Salamov A."/>
            <person name="Simmons B.A."/>
            <person name="Magnuson J.K."/>
            <person name="Henrissat B."/>
            <person name="Mortensen U.H."/>
            <person name="Larsen T.O."/>
            <person name="De vries R.P."/>
            <person name="Grigoriev I.V."/>
            <person name="Machida M."/>
            <person name="Baker S.E."/>
            <person name="Andersen M.R."/>
        </authorList>
    </citation>
    <scope>NUCLEOTIDE SEQUENCE [LARGE SCALE GENOMIC DNA]</scope>
    <source>
        <strain evidence="1 2">CBS 117635</strain>
    </source>
</reference>
<evidence type="ECO:0000313" key="1">
    <source>
        <dbReference type="EMBL" id="KAB8267505.1"/>
    </source>
</evidence>
<dbReference type="Proteomes" id="UP000326289">
    <property type="component" value="Unassembled WGS sequence"/>
</dbReference>